<dbReference type="InterPro" id="IPR023198">
    <property type="entry name" value="PGP-like_dom2"/>
</dbReference>
<dbReference type="NCBIfam" id="TIGR01428">
    <property type="entry name" value="HAD_type_II"/>
    <property type="match status" value="1"/>
</dbReference>
<dbReference type="InterPro" id="IPR051540">
    <property type="entry name" value="S-2-haloacid_dehalogenase"/>
</dbReference>
<dbReference type="GO" id="GO:0019120">
    <property type="term" value="F:hydrolase activity, acting on acid halide bonds, in C-halide compounds"/>
    <property type="evidence" value="ECO:0007669"/>
    <property type="project" value="InterPro"/>
</dbReference>
<protein>
    <submittedName>
        <fullName evidence="3">Haloacid dehalogenase type II</fullName>
    </submittedName>
</protein>
<accession>A0A5C4V480</accession>
<keyword evidence="2" id="KW-0378">Hydrolase</keyword>
<reference evidence="3 4" key="1">
    <citation type="submission" date="2019-06" db="EMBL/GenBank/DDBJ databases">
        <title>Draft genome of Streptomyces sedi sp. JCM16909.</title>
        <authorList>
            <person name="Klykleung N."/>
            <person name="Tanasupawat S."/>
            <person name="Kudo T."/>
            <person name="Yuki M."/>
            <person name="Ohkuma M."/>
        </authorList>
    </citation>
    <scope>NUCLEOTIDE SEQUENCE [LARGE SCALE GENOMIC DNA]</scope>
    <source>
        <strain evidence="3 4">JCM 16909</strain>
    </source>
</reference>
<dbReference type="InterPro" id="IPR036412">
    <property type="entry name" value="HAD-like_sf"/>
</dbReference>
<proteinExistence type="inferred from homology"/>
<sequence>MGGAPEEPRRVVTGTRGVEGVEAVVLDVLGTLVDEPGGLRAAIREVAPSVDEASVEALLSLWQRHVAHEQRRIAAGRRPWATTTTLDGEAARRVADGLGLGDPHTLARLATASRRLPPWHDSVDALARLSRRFPVLALSHADHTALLGLNAHAGLRWHQALSAETVRAYKPAPEVYRLAVDTAGMPPARVLMVAAHAWDLRGARAVGMSTAHVSRPVGDPPCPSDDFDLRVDGLHALATALGA</sequence>
<dbReference type="RefSeq" id="WP_139644084.1">
    <property type="nucleotide sequence ID" value="NZ_BAAAZS010000058.1"/>
</dbReference>
<dbReference type="Pfam" id="PF00702">
    <property type="entry name" value="Hydrolase"/>
    <property type="match status" value="1"/>
</dbReference>
<dbReference type="Proteomes" id="UP000311713">
    <property type="component" value="Unassembled WGS sequence"/>
</dbReference>
<dbReference type="SFLD" id="SFLDG01129">
    <property type="entry name" value="C1.5:_HAD__Beta-PGM__Phosphata"/>
    <property type="match status" value="1"/>
</dbReference>
<evidence type="ECO:0000313" key="4">
    <source>
        <dbReference type="Proteomes" id="UP000311713"/>
    </source>
</evidence>
<dbReference type="PANTHER" id="PTHR43316:SF3">
    <property type="entry name" value="HALOACID DEHALOGENASE, TYPE II (AFU_ORTHOLOGUE AFUA_2G07750)-RELATED"/>
    <property type="match status" value="1"/>
</dbReference>
<dbReference type="PRINTS" id="PR00413">
    <property type="entry name" value="HADHALOGNASE"/>
</dbReference>
<dbReference type="InterPro" id="IPR006328">
    <property type="entry name" value="2-HAD"/>
</dbReference>
<comment type="caution">
    <text evidence="3">The sequence shown here is derived from an EMBL/GenBank/DDBJ whole genome shotgun (WGS) entry which is preliminary data.</text>
</comment>
<dbReference type="NCBIfam" id="TIGR01493">
    <property type="entry name" value="HAD-SF-IA-v2"/>
    <property type="match status" value="1"/>
</dbReference>
<dbReference type="SUPFAM" id="SSF56784">
    <property type="entry name" value="HAD-like"/>
    <property type="match status" value="1"/>
</dbReference>
<evidence type="ECO:0000256" key="2">
    <source>
        <dbReference type="ARBA" id="ARBA00022801"/>
    </source>
</evidence>
<gene>
    <name evidence="3" type="ORF">FH715_11505</name>
</gene>
<dbReference type="EMBL" id="VDGT01000007">
    <property type="protein sequence ID" value="TNM30621.1"/>
    <property type="molecule type" value="Genomic_DNA"/>
</dbReference>
<evidence type="ECO:0000313" key="3">
    <source>
        <dbReference type="EMBL" id="TNM30621.1"/>
    </source>
</evidence>
<dbReference type="Gene3D" id="3.40.50.1000">
    <property type="entry name" value="HAD superfamily/HAD-like"/>
    <property type="match status" value="1"/>
</dbReference>
<dbReference type="Gene3D" id="1.10.150.240">
    <property type="entry name" value="Putative phosphatase, domain 2"/>
    <property type="match status" value="1"/>
</dbReference>
<dbReference type="InterPro" id="IPR006439">
    <property type="entry name" value="HAD-SF_hydro_IA"/>
</dbReference>
<dbReference type="PANTHER" id="PTHR43316">
    <property type="entry name" value="HYDROLASE, HALOACID DELAHOGENASE-RELATED"/>
    <property type="match status" value="1"/>
</dbReference>
<dbReference type="SFLD" id="SFLDS00003">
    <property type="entry name" value="Haloacid_Dehalogenase"/>
    <property type="match status" value="1"/>
</dbReference>
<evidence type="ECO:0000256" key="1">
    <source>
        <dbReference type="ARBA" id="ARBA00008106"/>
    </source>
</evidence>
<dbReference type="InterPro" id="IPR023214">
    <property type="entry name" value="HAD_sf"/>
</dbReference>
<dbReference type="OrthoDB" id="3774052at2"/>
<comment type="similarity">
    <text evidence="1">Belongs to the HAD-like hydrolase superfamily. S-2-haloalkanoic acid dehalogenase family.</text>
</comment>
<keyword evidence="4" id="KW-1185">Reference proteome</keyword>
<dbReference type="AlphaFoldDB" id="A0A5C4V480"/>
<organism evidence="3 4">
    <name type="scientific">Streptomyces sedi</name>
    <dbReference type="NCBI Taxonomy" id="555059"/>
    <lineage>
        <taxon>Bacteria</taxon>
        <taxon>Bacillati</taxon>
        <taxon>Actinomycetota</taxon>
        <taxon>Actinomycetes</taxon>
        <taxon>Kitasatosporales</taxon>
        <taxon>Streptomycetaceae</taxon>
        <taxon>Streptomyces</taxon>
    </lineage>
</organism>
<name>A0A5C4V480_9ACTN</name>